<comment type="function">
    <text evidence="11 14">Involved in the type II fatty acid elongation cycle. Catalyzes the elongation of a wide range of acyl-ACP by the addition of two carbons from malonyl-ACP to an acyl acceptor. Can efficiently catalyze the conversion of palmitoleoyl-ACP (cis-hexadec-9-enoyl-ACP) to cis-vaccenoyl-ACP (cis-octadec-11-enoyl-ACP), an essential step in the thermal regulation of fatty acid composition.</text>
</comment>
<evidence type="ECO:0000256" key="10">
    <source>
        <dbReference type="ARBA" id="ARBA00023315"/>
    </source>
</evidence>
<dbReference type="Proteomes" id="UP000027731">
    <property type="component" value="Unassembled WGS sequence"/>
</dbReference>
<dbReference type="InterPro" id="IPR014031">
    <property type="entry name" value="Ketoacyl_synth_C"/>
</dbReference>
<dbReference type="EMBL" id="JOSX01000013">
    <property type="protein sequence ID" value="KEK15396.1"/>
    <property type="molecule type" value="Genomic_DNA"/>
</dbReference>
<sequence>MTRVVITGMGAVAPNGNGIQEFISNSFAGKVGIKVIKKFDAKPTGITVAGEIDDFDPNDVIGRKAARRMDLYSQYALQSAIEAMEMAEINETNTKPVDMGVIYGSGIGGLTTIQEQIIKMHDKGPRRVSPMFVPMSIANMAAGNISIHFNAQNICTSIVTACATGTNAIGEAFRQVKEGRAKVMIAGGSEASVNEIGIAGFAALTALSQATDPLKASLPFDKARQGFVLGEGGATLVLEDLEHAQKRGANILGEIVGYGATSDAYHITSPDPTGAGAARAMELAIKEAGINPSEISYINAHGTATHANDEGESKAINQVFGSDSNVRVSSTKGMTGHLLGAAGAIEAVLTVAALQKGQLPLNIGCFNQDPKCSVNLVTAENSNASNARYAISNSFGFGGHNAVLAFKKWE</sequence>
<dbReference type="UniPathway" id="UPA00094"/>
<comment type="catalytic activity">
    <reaction evidence="13 14">
        <text>a fatty acyl-[ACP] + malonyl-[ACP] + H(+) = a 3-oxoacyl-[ACP] + holo-[ACP] + CO2</text>
        <dbReference type="Rhea" id="RHEA:22836"/>
        <dbReference type="Rhea" id="RHEA-COMP:9623"/>
        <dbReference type="Rhea" id="RHEA-COMP:9685"/>
        <dbReference type="Rhea" id="RHEA-COMP:9916"/>
        <dbReference type="Rhea" id="RHEA-COMP:14125"/>
        <dbReference type="ChEBI" id="CHEBI:15378"/>
        <dbReference type="ChEBI" id="CHEBI:16526"/>
        <dbReference type="ChEBI" id="CHEBI:64479"/>
        <dbReference type="ChEBI" id="CHEBI:78449"/>
        <dbReference type="ChEBI" id="CHEBI:78776"/>
        <dbReference type="ChEBI" id="CHEBI:138651"/>
    </reaction>
</comment>
<evidence type="ECO:0000256" key="9">
    <source>
        <dbReference type="ARBA" id="ARBA00023160"/>
    </source>
</evidence>
<evidence type="ECO:0000256" key="12">
    <source>
        <dbReference type="ARBA" id="ARBA00047318"/>
    </source>
</evidence>
<dbReference type="InterPro" id="IPR016039">
    <property type="entry name" value="Thiolase-like"/>
</dbReference>
<dbReference type="GO" id="GO:0030497">
    <property type="term" value="P:fatty acid elongation"/>
    <property type="evidence" value="ECO:0007669"/>
    <property type="project" value="UniProtKB-ARBA"/>
</dbReference>
<dbReference type="PATRIC" id="fig|1598.90.peg.680"/>
<evidence type="ECO:0000256" key="2">
    <source>
        <dbReference type="ARBA" id="ARBA00008467"/>
    </source>
</evidence>
<evidence type="ECO:0000256" key="5">
    <source>
        <dbReference type="ARBA" id="ARBA00022516"/>
    </source>
</evidence>
<dbReference type="AlphaFoldDB" id="A0A073JPH0"/>
<proteinExistence type="inferred from homology"/>
<dbReference type="FunFam" id="3.40.47.10:FF:000018">
    <property type="entry name" value="3-oxoacyl-[acyl-carrier-protein] synthase 2"/>
    <property type="match status" value="1"/>
</dbReference>
<dbReference type="GO" id="GO:0005829">
    <property type="term" value="C:cytosol"/>
    <property type="evidence" value="ECO:0007669"/>
    <property type="project" value="TreeGrafter"/>
</dbReference>
<comment type="pathway">
    <text evidence="1 14">Lipid metabolism; fatty acid biosynthesis.</text>
</comment>
<dbReference type="Pfam" id="PF00109">
    <property type="entry name" value="ketoacyl-synt"/>
    <property type="match status" value="1"/>
</dbReference>
<dbReference type="CDD" id="cd00834">
    <property type="entry name" value="KAS_I_II"/>
    <property type="match status" value="1"/>
</dbReference>
<dbReference type="NCBIfam" id="TIGR03150">
    <property type="entry name" value="fabF"/>
    <property type="match status" value="1"/>
</dbReference>
<reference evidence="18 19" key="1">
    <citation type="submission" date="2014-06" db="EMBL/GenBank/DDBJ databases">
        <title>Genetic determinant of reutericyclin biosynthesis of Lactobacillus reuteri.</title>
        <authorList>
            <person name="Lin X."/>
            <person name="Duar R."/>
            <person name="Walter J."/>
            <person name="Gaenzle M."/>
        </authorList>
    </citation>
    <scope>NUCLEOTIDE SEQUENCE [LARGE SCALE GENOMIC DNA]</scope>
    <source>
        <strain evidence="18 19">LTH2584</strain>
    </source>
</reference>
<protein>
    <recommendedName>
        <fullName evidence="4 14">3-oxoacyl-[acyl-carrier-protein] synthase 2</fullName>
        <ecNumber evidence="3 14">2.3.1.179</ecNumber>
    </recommendedName>
</protein>
<evidence type="ECO:0000256" key="11">
    <source>
        <dbReference type="ARBA" id="ARBA00024006"/>
    </source>
</evidence>
<dbReference type="NCBIfam" id="NF005589">
    <property type="entry name" value="PRK07314.1"/>
    <property type="match status" value="1"/>
</dbReference>
<dbReference type="InterPro" id="IPR000794">
    <property type="entry name" value="Beta-ketoacyl_synthase"/>
</dbReference>
<evidence type="ECO:0000259" key="17">
    <source>
        <dbReference type="PROSITE" id="PS52004"/>
    </source>
</evidence>
<gene>
    <name evidence="18" type="ORF">LR3_06255</name>
</gene>
<dbReference type="SUPFAM" id="SSF53901">
    <property type="entry name" value="Thiolase-like"/>
    <property type="match status" value="2"/>
</dbReference>
<comment type="caution">
    <text evidence="18">The sequence shown here is derived from an EMBL/GenBank/DDBJ whole genome shotgun (WGS) entry which is preliminary data.</text>
</comment>
<dbReference type="InterPro" id="IPR020841">
    <property type="entry name" value="PKS_Beta-ketoAc_synthase_dom"/>
</dbReference>
<evidence type="ECO:0000256" key="6">
    <source>
        <dbReference type="ARBA" id="ARBA00022679"/>
    </source>
</evidence>
<keyword evidence="9 14" id="KW-0275">Fatty acid biosynthesis</keyword>
<dbReference type="EC" id="2.3.1.179" evidence="3 14"/>
<keyword evidence="5 14" id="KW-0444">Lipid biosynthesis</keyword>
<keyword evidence="10 14" id="KW-0012">Acyltransferase</keyword>
<dbReference type="GO" id="GO:0004315">
    <property type="term" value="F:3-oxoacyl-[acyl-carrier-protein] synthase activity"/>
    <property type="evidence" value="ECO:0007669"/>
    <property type="project" value="UniProtKB-UniRule"/>
</dbReference>
<evidence type="ECO:0000256" key="16">
    <source>
        <dbReference type="RuleBase" id="RU003694"/>
    </source>
</evidence>
<keyword evidence="7" id="KW-0276">Fatty acid metabolism</keyword>
<dbReference type="PANTHER" id="PTHR11712">
    <property type="entry name" value="POLYKETIDE SYNTHASE-RELATED"/>
    <property type="match status" value="1"/>
</dbReference>
<comment type="similarity">
    <text evidence="2 14 16">Belongs to the thiolase-like superfamily. Beta-ketoacyl-ACP synthases family.</text>
</comment>
<evidence type="ECO:0000256" key="1">
    <source>
        <dbReference type="ARBA" id="ARBA00005194"/>
    </source>
</evidence>
<dbReference type="InterPro" id="IPR014030">
    <property type="entry name" value="Ketoacyl_synth_N"/>
</dbReference>
<dbReference type="SMART" id="SM00825">
    <property type="entry name" value="PKS_KS"/>
    <property type="match status" value="1"/>
</dbReference>
<evidence type="ECO:0000256" key="14">
    <source>
        <dbReference type="PIRNR" id="PIRNR000447"/>
    </source>
</evidence>
<keyword evidence="8" id="KW-0443">Lipid metabolism</keyword>
<keyword evidence="6 14" id="KW-0808">Transferase</keyword>
<evidence type="ECO:0000256" key="13">
    <source>
        <dbReference type="ARBA" id="ARBA00047659"/>
    </source>
</evidence>
<evidence type="ECO:0000256" key="3">
    <source>
        <dbReference type="ARBA" id="ARBA00012356"/>
    </source>
</evidence>
<dbReference type="FunFam" id="3.40.47.10:FF:000029">
    <property type="entry name" value="3-oxoacyl-[acyl-carrier-protein] synthase 1"/>
    <property type="match status" value="1"/>
</dbReference>
<evidence type="ECO:0000313" key="18">
    <source>
        <dbReference type="EMBL" id="KEK15396.1"/>
    </source>
</evidence>
<evidence type="ECO:0000256" key="4">
    <source>
        <dbReference type="ARBA" id="ARBA00014657"/>
    </source>
</evidence>
<evidence type="ECO:0000256" key="15">
    <source>
        <dbReference type="PIRSR" id="PIRSR000447-1"/>
    </source>
</evidence>
<evidence type="ECO:0000256" key="7">
    <source>
        <dbReference type="ARBA" id="ARBA00022832"/>
    </source>
</evidence>
<evidence type="ECO:0000256" key="8">
    <source>
        <dbReference type="ARBA" id="ARBA00023098"/>
    </source>
</evidence>
<dbReference type="RefSeq" id="WP_035168646.1">
    <property type="nucleotide sequence ID" value="NZ_JAJGTV010000087.1"/>
</dbReference>
<dbReference type="InterPro" id="IPR017568">
    <property type="entry name" value="3-oxoacyl-ACP_synth-2"/>
</dbReference>
<dbReference type="PIRSF" id="PIRSF000447">
    <property type="entry name" value="KAS_II"/>
    <property type="match status" value="1"/>
</dbReference>
<dbReference type="PROSITE" id="PS52004">
    <property type="entry name" value="KS3_2"/>
    <property type="match status" value="1"/>
</dbReference>
<feature type="domain" description="Ketosynthase family 3 (KS3)" evidence="17">
    <location>
        <begin position="1"/>
        <end position="408"/>
    </location>
</feature>
<comment type="catalytic activity">
    <reaction evidence="12 14">
        <text>(9Z)-hexadecenoyl-[ACP] + malonyl-[ACP] + H(+) = 3-oxo-(11Z)-octadecenoyl-[ACP] + holo-[ACP] + CO2</text>
        <dbReference type="Rhea" id="RHEA:55040"/>
        <dbReference type="Rhea" id="RHEA-COMP:9623"/>
        <dbReference type="Rhea" id="RHEA-COMP:9685"/>
        <dbReference type="Rhea" id="RHEA-COMP:10800"/>
        <dbReference type="Rhea" id="RHEA-COMP:14074"/>
        <dbReference type="ChEBI" id="CHEBI:15378"/>
        <dbReference type="ChEBI" id="CHEBI:16526"/>
        <dbReference type="ChEBI" id="CHEBI:64479"/>
        <dbReference type="ChEBI" id="CHEBI:78449"/>
        <dbReference type="ChEBI" id="CHEBI:83989"/>
        <dbReference type="ChEBI" id="CHEBI:138538"/>
        <dbReference type="EC" id="2.3.1.179"/>
    </reaction>
</comment>
<dbReference type="Pfam" id="PF02801">
    <property type="entry name" value="Ketoacyl-synt_C"/>
    <property type="match status" value="1"/>
</dbReference>
<dbReference type="Gene3D" id="3.40.47.10">
    <property type="match status" value="1"/>
</dbReference>
<accession>A0A073JPH0</accession>
<name>A0A073JPH0_LIMRT</name>
<feature type="active site" description="For beta-ketoacyl synthase activity" evidence="15">
    <location>
        <position position="162"/>
    </location>
</feature>
<dbReference type="PANTHER" id="PTHR11712:SF336">
    <property type="entry name" value="3-OXOACYL-[ACYL-CARRIER-PROTEIN] SYNTHASE, MITOCHONDRIAL"/>
    <property type="match status" value="1"/>
</dbReference>
<evidence type="ECO:0000313" key="19">
    <source>
        <dbReference type="Proteomes" id="UP000027731"/>
    </source>
</evidence>
<organism evidence="18 19">
    <name type="scientific">Limosilactobacillus reuteri</name>
    <name type="common">Lactobacillus reuteri</name>
    <dbReference type="NCBI Taxonomy" id="1598"/>
    <lineage>
        <taxon>Bacteria</taxon>
        <taxon>Bacillati</taxon>
        <taxon>Bacillota</taxon>
        <taxon>Bacilli</taxon>
        <taxon>Lactobacillales</taxon>
        <taxon>Lactobacillaceae</taxon>
        <taxon>Limosilactobacillus</taxon>
    </lineage>
</organism>